<organism evidence="2 3">
    <name type="scientific">Pleurodeles waltl</name>
    <name type="common">Iberian ribbed newt</name>
    <dbReference type="NCBI Taxonomy" id="8319"/>
    <lineage>
        <taxon>Eukaryota</taxon>
        <taxon>Metazoa</taxon>
        <taxon>Chordata</taxon>
        <taxon>Craniata</taxon>
        <taxon>Vertebrata</taxon>
        <taxon>Euteleostomi</taxon>
        <taxon>Amphibia</taxon>
        <taxon>Batrachia</taxon>
        <taxon>Caudata</taxon>
        <taxon>Salamandroidea</taxon>
        <taxon>Salamandridae</taxon>
        <taxon>Pleurodelinae</taxon>
        <taxon>Pleurodeles</taxon>
    </lineage>
</organism>
<dbReference type="Proteomes" id="UP001066276">
    <property type="component" value="Chromosome 6"/>
</dbReference>
<evidence type="ECO:0008006" key="4">
    <source>
        <dbReference type="Google" id="ProtNLM"/>
    </source>
</evidence>
<feature type="non-terminal residue" evidence="2">
    <location>
        <position position="219"/>
    </location>
</feature>
<dbReference type="EMBL" id="JANPWB010000010">
    <property type="protein sequence ID" value="KAJ1139142.1"/>
    <property type="molecule type" value="Genomic_DNA"/>
</dbReference>
<feature type="non-terminal residue" evidence="2">
    <location>
        <position position="1"/>
    </location>
</feature>
<dbReference type="PANTHER" id="PTHR21301:SF12">
    <property type="match status" value="1"/>
</dbReference>
<evidence type="ECO:0000313" key="3">
    <source>
        <dbReference type="Proteomes" id="UP001066276"/>
    </source>
</evidence>
<accession>A0AAV7QLG7</accession>
<reference evidence="2" key="1">
    <citation type="journal article" date="2022" name="bioRxiv">
        <title>Sequencing and chromosome-scale assembly of the giantPleurodeles waltlgenome.</title>
        <authorList>
            <person name="Brown T."/>
            <person name="Elewa A."/>
            <person name="Iarovenko S."/>
            <person name="Subramanian E."/>
            <person name="Araus A.J."/>
            <person name="Petzold A."/>
            <person name="Susuki M."/>
            <person name="Suzuki K.-i.T."/>
            <person name="Hayashi T."/>
            <person name="Toyoda A."/>
            <person name="Oliveira C."/>
            <person name="Osipova E."/>
            <person name="Leigh N.D."/>
            <person name="Simon A."/>
            <person name="Yun M.H."/>
        </authorList>
    </citation>
    <scope>NUCLEOTIDE SEQUENCE</scope>
    <source>
        <strain evidence="2">20211129_DDA</strain>
        <tissue evidence="2">Liver</tissue>
    </source>
</reference>
<protein>
    <recommendedName>
        <fullName evidence="4">Reverse transcriptase domain-containing protein</fullName>
    </recommendedName>
</protein>
<name>A0AAV7QLG7_PLEWA</name>
<sequence>NEEKALHKLQQNRSIVIKACDKGEGIVLLQIDQYKQKVNLMLGVSEHYSKANNNWRRDVKKAIQEVSLKAYNEGLICDKEYQFLNPTITRVPILYGLPKIHKNEVDPPFRPTVSTVWSITEPISKIVETFLKERVEQLPAYINDTGHIISKLEGVSFNPDTELLVTMDIEALYTNIPQHEAWQAVYQFFEKEGMTDHLLLVLDCLKIVLEGFLCVVFCV</sequence>
<dbReference type="PANTHER" id="PTHR21301">
    <property type="entry name" value="REVERSE TRANSCRIPTASE"/>
    <property type="match status" value="1"/>
</dbReference>
<proteinExistence type="predicted"/>
<dbReference type="EMBL" id="JANPWB010000010">
    <property type="protein sequence ID" value="KAJ1139145.1"/>
    <property type="molecule type" value="Genomic_DNA"/>
</dbReference>
<gene>
    <name evidence="1" type="ORF">NDU88_005519</name>
    <name evidence="2" type="ORF">NDU88_005522</name>
</gene>
<comment type="caution">
    <text evidence="2">The sequence shown here is derived from an EMBL/GenBank/DDBJ whole genome shotgun (WGS) entry which is preliminary data.</text>
</comment>
<evidence type="ECO:0000313" key="1">
    <source>
        <dbReference type="EMBL" id="KAJ1139142.1"/>
    </source>
</evidence>
<keyword evidence="3" id="KW-1185">Reference proteome</keyword>
<evidence type="ECO:0000313" key="2">
    <source>
        <dbReference type="EMBL" id="KAJ1139145.1"/>
    </source>
</evidence>
<dbReference type="AlphaFoldDB" id="A0AAV7QLG7"/>